<evidence type="ECO:0000313" key="1">
    <source>
        <dbReference type="EMBL" id="KAK3435897.1"/>
    </source>
</evidence>
<reference evidence="1 2" key="1">
    <citation type="journal article" date="2014" name="Nature">
        <title>The genome of Eucalyptus grandis.</title>
        <authorList>
            <person name="Myburg A.A."/>
            <person name="Grattapaglia D."/>
            <person name="Tuskan G.A."/>
            <person name="Hellsten U."/>
            <person name="Hayes R.D."/>
            <person name="Grimwood J."/>
            <person name="Jenkins J."/>
            <person name="Lindquist E."/>
            <person name="Tice H."/>
            <person name="Bauer D."/>
            <person name="Goodstein D.M."/>
            <person name="Dubchak I."/>
            <person name="Poliakov A."/>
            <person name="Mizrachi E."/>
            <person name="Kullan A.R."/>
            <person name="Hussey S.G."/>
            <person name="Pinard D."/>
            <person name="van der Merwe K."/>
            <person name="Singh P."/>
            <person name="van Jaarsveld I."/>
            <person name="Silva-Junior O.B."/>
            <person name="Togawa R.C."/>
            <person name="Pappas M.R."/>
            <person name="Faria D.A."/>
            <person name="Sansaloni C.P."/>
            <person name="Petroli C.D."/>
            <person name="Yang X."/>
            <person name="Ranjan P."/>
            <person name="Tschaplinski T.J."/>
            <person name="Ye C.Y."/>
            <person name="Li T."/>
            <person name="Sterck L."/>
            <person name="Vanneste K."/>
            <person name="Murat F."/>
            <person name="Soler M."/>
            <person name="Clemente H.S."/>
            <person name="Saidi N."/>
            <person name="Cassan-Wang H."/>
            <person name="Dunand C."/>
            <person name="Hefer C.A."/>
            <person name="Bornberg-Bauer E."/>
            <person name="Kersting A.R."/>
            <person name="Vining K."/>
            <person name="Amarasinghe V."/>
            <person name="Ranik M."/>
            <person name="Naithani S."/>
            <person name="Elser J."/>
            <person name="Boyd A.E."/>
            <person name="Liston A."/>
            <person name="Spatafora J.W."/>
            <person name="Dharmwardhana P."/>
            <person name="Raja R."/>
            <person name="Sullivan C."/>
            <person name="Romanel E."/>
            <person name="Alves-Ferreira M."/>
            <person name="Kulheim C."/>
            <person name="Foley W."/>
            <person name="Carocha V."/>
            <person name="Paiva J."/>
            <person name="Kudrna D."/>
            <person name="Brommonschenkel S.H."/>
            <person name="Pasquali G."/>
            <person name="Byrne M."/>
            <person name="Rigault P."/>
            <person name="Tibbits J."/>
            <person name="Spokevicius A."/>
            <person name="Jones R.C."/>
            <person name="Steane D.A."/>
            <person name="Vaillancourt R.E."/>
            <person name="Potts B.M."/>
            <person name="Joubert F."/>
            <person name="Barry K."/>
            <person name="Pappas G.J."/>
            <person name="Strauss S.H."/>
            <person name="Jaiswal P."/>
            <person name="Grima-Pettenati J."/>
            <person name="Salse J."/>
            <person name="Van de Peer Y."/>
            <person name="Rokhsar D.S."/>
            <person name="Schmutz J."/>
        </authorList>
    </citation>
    <scope>NUCLEOTIDE SEQUENCE [LARGE SCALE GENOMIC DNA]</scope>
    <source>
        <strain evidence="2">cv. BRASUZ1</strain>
        <tissue evidence="1">Leaf extractions</tissue>
    </source>
</reference>
<dbReference type="EMBL" id="CM064437">
    <property type="protein sequence ID" value="KAK3435897.1"/>
    <property type="molecule type" value="Genomic_DNA"/>
</dbReference>
<gene>
    <name evidence="1" type="ORF">EUGRSUZ_C00578</name>
</gene>
<organism evidence="1 2">
    <name type="scientific">Eucalyptus grandis</name>
    <name type="common">Flooded gum</name>
    <dbReference type="NCBI Taxonomy" id="71139"/>
    <lineage>
        <taxon>Eukaryota</taxon>
        <taxon>Viridiplantae</taxon>
        <taxon>Streptophyta</taxon>
        <taxon>Embryophyta</taxon>
        <taxon>Tracheophyta</taxon>
        <taxon>Spermatophyta</taxon>
        <taxon>Magnoliopsida</taxon>
        <taxon>eudicotyledons</taxon>
        <taxon>Gunneridae</taxon>
        <taxon>Pentapetalae</taxon>
        <taxon>rosids</taxon>
        <taxon>malvids</taxon>
        <taxon>Myrtales</taxon>
        <taxon>Myrtaceae</taxon>
        <taxon>Myrtoideae</taxon>
        <taxon>Eucalypteae</taxon>
        <taxon>Eucalyptus</taxon>
    </lineage>
</organism>
<name>A0ACC3LBF4_EUCGR</name>
<accession>A0ACC3LBF4</accession>
<comment type="caution">
    <text evidence="1">The sequence shown here is derived from an EMBL/GenBank/DDBJ whole genome shotgun (WGS) entry which is preliminary data.</text>
</comment>
<keyword evidence="2" id="KW-1185">Reference proteome</keyword>
<dbReference type="Proteomes" id="UP000030711">
    <property type="component" value="Chromosome 3"/>
</dbReference>
<evidence type="ECO:0000313" key="2">
    <source>
        <dbReference type="Proteomes" id="UP000030711"/>
    </source>
</evidence>
<proteinExistence type="predicted"/>
<sequence>MSNANVHAGKTFVIAENYRAPELGELVTMGISAARPYYDMGVISGNSLYLDFMTLSHSKISIKDKTTRAEIANEKKLNHENLMKVEYHNFEKDSFCDGCVSVLKKDGATVDRGWIVSWMHNEEIVVSQVHVIDAQKFEGEPVAKITLPQRVPRRFLGTFVLITN</sequence>
<protein>
    <submittedName>
        <fullName evidence="1">Uncharacterized protein</fullName>
    </submittedName>
</protein>